<dbReference type="Pfam" id="PF04471">
    <property type="entry name" value="Mrr_cat"/>
    <property type="match status" value="1"/>
</dbReference>
<evidence type="ECO:0000313" key="2">
    <source>
        <dbReference type="EMBL" id="QFQ01465.1"/>
    </source>
</evidence>
<dbReference type="GO" id="GO:0009307">
    <property type="term" value="P:DNA restriction-modification system"/>
    <property type="evidence" value="ECO:0007669"/>
    <property type="project" value="InterPro"/>
</dbReference>
<keyword evidence="3" id="KW-1185">Reference proteome</keyword>
<organism evidence="2 3">
    <name type="scientific">Corynebacterium urogenitale</name>
    <dbReference type="NCBI Taxonomy" id="2487892"/>
    <lineage>
        <taxon>Bacteria</taxon>
        <taxon>Bacillati</taxon>
        <taxon>Actinomycetota</taxon>
        <taxon>Actinomycetes</taxon>
        <taxon>Mycobacteriales</taxon>
        <taxon>Corynebacteriaceae</taxon>
        <taxon>Corynebacterium</taxon>
    </lineage>
</organism>
<proteinExistence type="predicted"/>
<reference evidence="3" key="1">
    <citation type="submission" date="2019-10" db="EMBL/GenBank/DDBJ databases">
        <title>Complete genome sequence of Corynebacterium urogenitalis DSM 108747, isolated from the genital tract of a cow.</title>
        <authorList>
            <person name="Ruckert C."/>
            <person name="Ballas P."/>
            <person name="Wagener K."/>
            <person name="Drillich M."/>
            <person name="Kaempfer P."/>
            <person name="Busse H.-J."/>
            <person name="Ehling-Schulz M."/>
        </authorList>
    </citation>
    <scope>NUCLEOTIDE SEQUENCE [LARGE SCALE GENOMIC DNA]</scope>
    <source>
        <strain evidence="3">LMM 1652</strain>
    </source>
</reference>
<dbReference type="InterPro" id="IPR007560">
    <property type="entry name" value="Restrct_endonuc_IV_Mrr"/>
</dbReference>
<dbReference type="Proteomes" id="UP000326711">
    <property type="component" value="Chromosome"/>
</dbReference>
<name>A0A5J6Z715_9CORY</name>
<sequence length="133" mass="14220">MNLARSTSAFNVEKLNSGAGSAQSFISRLLTQAQAVITAVELATLGNLPAVSDATAFASCALFQSDAQTRGAERAIIVTSSRFTCPARKAATSTFFTVDLINGDRLVELIHADCESGVQLRPTADTRRFFKFK</sequence>
<dbReference type="Gene3D" id="3.40.1350.10">
    <property type="match status" value="1"/>
</dbReference>
<feature type="domain" description="Restriction endonuclease type IV Mrr" evidence="1">
    <location>
        <begin position="63"/>
        <end position="110"/>
    </location>
</feature>
<dbReference type="GO" id="GO:0004519">
    <property type="term" value="F:endonuclease activity"/>
    <property type="evidence" value="ECO:0007669"/>
    <property type="project" value="InterPro"/>
</dbReference>
<evidence type="ECO:0000313" key="3">
    <source>
        <dbReference type="Proteomes" id="UP000326711"/>
    </source>
</evidence>
<gene>
    <name evidence="2" type="ORF">CUROG_00295</name>
</gene>
<dbReference type="AlphaFoldDB" id="A0A5J6Z715"/>
<evidence type="ECO:0000259" key="1">
    <source>
        <dbReference type="Pfam" id="PF04471"/>
    </source>
</evidence>
<dbReference type="EMBL" id="CP045032">
    <property type="protein sequence ID" value="QFQ01465.1"/>
    <property type="molecule type" value="Genomic_DNA"/>
</dbReference>
<accession>A0A5J6Z715</accession>
<dbReference type="KEGG" id="cuo:CUROG_00295"/>
<dbReference type="GO" id="GO:0003677">
    <property type="term" value="F:DNA binding"/>
    <property type="evidence" value="ECO:0007669"/>
    <property type="project" value="InterPro"/>
</dbReference>
<protein>
    <recommendedName>
        <fullName evidence="1">Restriction endonuclease type IV Mrr domain-containing protein</fullName>
    </recommendedName>
</protein>
<dbReference type="InterPro" id="IPR011856">
    <property type="entry name" value="tRNA_endonuc-like_dom_sf"/>
</dbReference>
<dbReference type="OrthoDB" id="9803736at2"/>
<dbReference type="RefSeq" id="WP_151901972.1">
    <property type="nucleotide sequence ID" value="NZ_CP045032.1"/>
</dbReference>